<feature type="compositionally biased region" description="Low complexity" evidence="1">
    <location>
        <begin position="8"/>
        <end position="19"/>
    </location>
</feature>
<organism evidence="2 3">
    <name type="scientific">Nocardiopsis algeriensis</name>
    <dbReference type="NCBI Taxonomy" id="1478215"/>
    <lineage>
        <taxon>Bacteria</taxon>
        <taxon>Bacillati</taxon>
        <taxon>Actinomycetota</taxon>
        <taxon>Actinomycetes</taxon>
        <taxon>Streptosporangiales</taxon>
        <taxon>Nocardiopsidaceae</taxon>
        <taxon>Nocardiopsis</taxon>
    </lineage>
</organism>
<gene>
    <name evidence="2" type="ORF">FHS13_003156</name>
</gene>
<dbReference type="Proteomes" id="UP000536604">
    <property type="component" value="Unassembled WGS sequence"/>
</dbReference>
<comment type="caution">
    <text evidence="2">The sequence shown here is derived from an EMBL/GenBank/DDBJ whole genome shotgun (WGS) entry which is preliminary data.</text>
</comment>
<protein>
    <submittedName>
        <fullName evidence="2">Uncharacterized protein</fullName>
    </submittedName>
</protein>
<feature type="region of interest" description="Disordered" evidence="1">
    <location>
        <begin position="1"/>
        <end position="34"/>
    </location>
</feature>
<dbReference type="AlphaFoldDB" id="A0A841IY82"/>
<evidence type="ECO:0000313" key="2">
    <source>
        <dbReference type="EMBL" id="MBB6121188.1"/>
    </source>
</evidence>
<sequence length="34" mass="3698">MPRDYEKAAASGAASGEAGRTVRRLPVPWGRDLR</sequence>
<proteinExistence type="predicted"/>
<evidence type="ECO:0000313" key="3">
    <source>
        <dbReference type="Proteomes" id="UP000536604"/>
    </source>
</evidence>
<dbReference type="EMBL" id="JACHJO010000009">
    <property type="protein sequence ID" value="MBB6121188.1"/>
    <property type="molecule type" value="Genomic_DNA"/>
</dbReference>
<keyword evidence="3" id="KW-1185">Reference proteome</keyword>
<name>A0A841IY82_9ACTN</name>
<accession>A0A841IY82</accession>
<evidence type="ECO:0000256" key="1">
    <source>
        <dbReference type="SAM" id="MobiDB-lite"/>
    </source>
</evidence>
<reference evidence="2 3" key="1">
    <citation type="submission" date="2020-08" db="EMBL/GenBank/DDBJ databases">
        <title>Genomic Encyclopedia of Type Strains, Phase III (KMG-III): the genomes of soil and plant-associated and newly described type strains.</title>
        <authorList>
            <person name="Whitman W."/>
        </authorList>
    </citation>
    <scope>NUCLEOTIDE SEQUENCE [LARGE SCALE GENOMIC DNA]</scope>
    <source>
        <strain evidence="2 3">CECT 8712</strain>
    </source>
</reference>